<dbReference type="SMART" id="SM00220">
    <property type="entry name" value="S_TKc"/>
    <property type="match status" value="1"/>
</dbReference>
<dbReference type="InterPro" id="IPR000719">
    <property type="entry name" value="Prot_kinase_dom"/>
</dbReference>
<protein>
    <recommendedName>
        <fullName evidence="2">non-specific serine/threonine protein kinase</fullName>
        <ecNumber evidence="2">2.7.11.1</ecNumber>
    </recommendedName>
</protein>
<sequence length="897" mass="99573">MDGGLILTWLIVLPMIISLHNSEWVSAKEGFVSIDCGIAPGSDYIDGETEIYYTSDAGFIDTGINYEVSPEYDVFEDTDQHLINVRSFPEGDRNCYTLRPAQGKNHKYLIRARFMYGNYDSENQPPIFKLYLGVDEWVTVKVDIIDYLVIIKEEIIHIPMTDDIDVCLVNIGLGTPFISALELRQLNDSIYSPIEPGSLLLYDRWDFGTQEKLGIIRDKDDVYDRIWRPAATSWPWESINSSLVSSSFSTSDYKLPGIVMATAATAANESETLGISFLIAGDPSEKWYVYMHFAEVEDLKGQIREFTICIDDDESCGEPVAPRYLFSDTVYSKYSMNGSINQLSFSLKRTNRSTLPPIINAMEVYRLKEFSQSSTQQNDVDAIKWIKSGYAVSRNWQGDPCLPMIYQWDGLTCSHDTSPSIISLDLSSSNLSGIILTSFSSLKSLQNLDLSDNNLTGPVPEFFADLPYLKTLNLTGNNLTGSVPQAVIDKFKNGTLSLGENPNLCQSDSCQRKKKKGNKFLIPVLISILSVIILILIATLAIIRKLTKRRETRATTIETVSERPKEGSLKSGNSEFTFSDVATITNYFSRTIGRGGFGQVYLGTLTDGTQVAVKMRSQSSIQSPKALQAEAKLLTRVHHKNLVRLIGHCKDGTHMALIYEYMSNGNLQNKLLGREAADVLNWKQRLQIAVDAAHGLEYLHNGCKPPIVHRDMKSSNILLTETLQAKVADFGMSRDLAIESGAFISTVPAGTPGYLDPEYQSTGILNKKSDVYSFGIVLLELITGQPAIKNPGNIYIVGWVSPMIKRGDMRSIVDPRLQGAFNASSAWKALEIALACVALTGMQRPDMSHVLEDLKECLEMEVTSRRIQSVGSHSIESGNSLDDLPLILGTQSAPRAR</sequence>
<evidence type="ECO:0000313" key="23">
    <source>
        <dbReference type="Proteomes" id="UP001168098"/>
    </source>
</evidence>
<dbReference type="Gene3D" id="1.10.510.10">
    <property type="entry name" value="Transferase(Phosphotransferase) domain 1"/>
    <property type="match status" value="1"/>
</dbReference>
<keyword evidence="13 19" id="KW-1133">Transmembrane helix</keyword>
<dbReference type="PROSITE" id="PS00107">
    <property type="entry name" value="PROTEIN_KINASE_ATP"/>
    <property type="match status" value="1"/>
</dbReference>
<dbReference type="GO" id="GO:0005524">
    <property type="term" value="F:ATP binding"/>
    <property type="evidence" value="ECO:0007669"/>
    <property type="project" value="UniProtKB-UniRule"/>
</dbReference>
<evidence type="ECO:0000256" key="11">
    <source>
        <dbReference type="ARBA" id="ARBA00022777"/>
    </source>
</evidence>
<dbReference type="SUPFAM" id="SSF52058">
    <property type="entry name" value="L domain-like"/>
    <property type="match status" value="1"/>
</dbReference>
<dbReference type="AlphaFoldDB" id="A0AA39DPD9"/>
<feature type="domain" description="Protein kinase" evidence="21">
    <location>
        <begin position="586"/>
        <end position="858"/>
    </location>
</feature>
<dbReference type="EMBL" id="JARBHA010000009">
    <property type="protein sequence ID" value="KAJ9692186.1"/>
    <property type="molecule type" value="Genomic_DNA"/>
</dbReference>
<evidence type="ECO:0000256" key="19">
    <source>
        <dbReference type="SAM" id="Phobius"/>
    </source>
</evidence>
<feature type="transmembrane region" description="Helical" evidence="19">
    <location>
        <begin position="520"/>
        <end position="543"/>
    </location>
</feature>
<dbReference type="SUPFAM" id="SSF56112">
    <property type="entry name" value="Protein kinase-like (PK-like)"/>
    <property type="match status" value="1"/>
</dbReference>
<dbReference type="FunFam" id="3.80.10.10:FF:000129">
    <property type="entry name" value="Leucine-rich repeat receptor-like kinase"/>
    <property type="match status" value="1"/>
</dbReference>
<dbReference type="PROSITE" id="PS00108">
    <property type="entry name" value="PROTEIN_KINASE_ST"/>
    <property type="match status" value="1"/>
</dbReference>
<proteinExistence type="predicted"/>
<evidence type="ECO:0000256" key="8">
    <source>
        <dbReference type="ARBA" id="ARBA00022729"/>
    </source>
</evidence>
<evidence type="ECO:0000256" key="1">
    <source>
        <dbReference type="ARBA" id="ARBA00004167"/>
    </source>
</evidence>
<evidence type="ECO:0000256" key="12">
    <source>
        <dbReference type="ARBA" id="ARBA00022840"/>
    </source>
</evidence>
<accession>A0AA39DPD9</accession>
<dbReference type="GO" id="GO:0016020">
    <property type="term" value="C:membrane"/>
    <property type="evidence" value="ECO:0007669"/>
    <property type="project" value="UniProtKB-SubCell"/>
</dbReference>
<comment type="caution">
    <text evidence="22">The sequence shown here is derived from an EMBL/GenBank/DDBJ whole genome shotgun (WGS) entry which is preliminary data.</text>
</comment>
<evidence type="ECO:0000256" key="13">
    <source>
        <dbReference type="ARBA" id="ARBA00022989"/>
    </source>
</evidence>
<comment type="catalytic activity">
    <reaction evidence="17">
        <text>L-seryl-[protein] + ATP = O-phospho-L-seryl-[protein] + ADP + H(+)</text>
        <dbReference type="Rhea" id="RHEA:17989"/>
        <dbReference type="Rhea" id="RHEA-COMP:9863"/>
        <dbReference type="Rhea" id="RHEA-COMP:11604"/>
        <dbReference type="ChEBI" id="CHEBI:15378"/>
        <dbReference type="ChEBI" id="CHEBI:29999"/>
        <dbReference type="ChEBI" id="CHEBI:30616"/>
        <dbReference type="ChEBI" id="CHEBI:83421"/>
        <dbReference type="ChEBI" id="CHEBI:456216"/>
        <dbReference type="EC" id="2.7.11.1"/>
    </reaction>
</comment>
<organism evidence="22 23">
    <name type="scientific">Vitis rotundifolia</name>
    <name type="common">Muscadine grape</name>
    <dbReference type="NCBI Taxonomy" id="103349"/>
    <lineage>
        <taxon>Eukaryota</taxon>
        <taxon>Viridiplantae</taxon>
        <taxon>Streptophyta</taxon>
        <taxon>Embryophyta</taxon>
        <taxon>Tracheophyta</taxon>
        <taxon>Spermatophyta</taxon>
        <taxon>Magnoliopsida</taxon>
        <taxon>eudicotyledons</taxon>
        <taxon>Gunneridae</taxon>
        <taxon>Pentapetalae</taxon>
        <taxon>rosids</taxon>
        <taxon>Vitales</taxon>
        <taxon>Vitaceae</taxon>
        <taxon>Viteae</taxon>
        <taxon>Vitis</taxon>
    </lineage>
</organism>
<dbReference type="Pfam" id="PF07714">
    <property type="entry name" value="PK_Tyr_Ser-Thr"/>
    <property type="match status" value="1"/>
</dbReference>
<dbReference type="Proteomes" id="UP001168098">
    <property type="component" value="Unassembled WGS sequence"/>
</dbReference>
<keyword evidence="12 18" id="KW-0067">ATP-binding</keyword>
<reference evidence="22 23" key="1">
    <citation type="journal article" date="2023" name="BMC Biotechnol.">
        <title>Vitis rotundifolia cv Carlos genome sequencing.</title>
        <authorList>
            <person name="Huff M."/>
            <person name="Hulse-Kemp A."/>
            <person name="Scheffler B."/>
            <person name="Youngblood R."/>
            <person name="Simpson S."/>
            <person name="Babiker E."/>
            <person name="Staton M."/>
        </authorList>
    </citation>
    <scope>NUCLEOTIDE SEQUENCE [LARGE SCALE GENOMIC DNA]</scope>
    <source>
        <tissue evidence="22">Leaf</tissue>
    </source>
</reference>
<keyword evidence="8 20" id="KW-0732">Signal</keyword>
<keyword evidence="14 19" id="KW-0472">Membrane</keyword>
<keyword evidence="11" id="KW-0418">Kinase</keyword>
<evidence type="ECO:0000256" key="7">
    <source>
        <dbReference type="ARBA" id="ARBA00022692"/>
    </source>
</evidence>
<keyword evidence="7 19" id="KW-0812">Transmembrane</keyword>
<dbReference type="InterPro" id="IPR017441">
    <property type="entry name" value="Protein_kinase_ATP_BS"/>
</dbReference>
<keyword evidence="6" id="KW-0808">Transferase</keyword>
<feature type="binding site" evidence="18">
    <location>
        <position position="614"/>
    </location>
    <ligand>
        <name>ATP</name>
        <dbReference type="ChEBI" id="CHEBI:30616"/>
    </ligand>
</feature>
<evidence type="ECO:0000256" key="18">
    <source>
        <dbReference type="PROSITE-ProRule" id="PRU10141"/>
    </source>
</evidence>
<dbReference type="PANTHER" id="PTHR45631:SF206">
    <property type="entry name" value="PROTEIN KINASE DOMAIN-CONTAINING PROTEIN"/>
    <property type="match status" value="1"/>
</dbReference>
<evidence type="ECO:0000256" key="9">
    <source>
        <dbReference type="ARBA" id="ARBA00022737"/>
    </source>
</evidence>
<dbReference type="InterPro" id="IPR001245">
    <property type="entry name" value="Ser-Thr/Tyr_kinase_cat_dom"/>
</dbReference>
<keyword evidence="4" id="KW-0597">Phosphoprotein</keyword>
<dbReference type="InterPro" id="IPR008271">
    <property type="entry name" value="Ser/Thr_kinase_AS"/>
</dbReference>
<dbReference type="GO" id="GO:0004674">
    <property type="term" value="F:protein serine/threonine kinase activity"/>
    <property type="evidence" value="ECO:0007669"/>
    <property type="project" value="UniProtKB-KW"/>
</dbReference>
<keyword evidence="23" id="KW-1185">Reference proteome</keyword>
<comment type="catalytic activity">
    <reaction evidence="16">
        <text>L-threonyl-[protein] + ATP = O-phospho-L-threonyl-[protein] + ADP + H(+)</text>
        <dbReference type="Rhea" id="RHEA:46608"/>
        <dbReference type="Rhea" id="RHEA-COMP:11060"/>
        <dbReference type="Rhea" id="RHEA-COMP:11605"/>
        <dbReference type="ChEBI" id="CHEBI:15378"/>
        <dbReference type="ChEBI" id="CHEBI:30013"/>
        <dbReference type="ChEBI" id="CHEBI:30616"/>
        <dbReference type="ChEBI" id="CHEBI:61977"/>
        <dbReference type="ChEBI" id="CHEBI:456216"/>
        <dbReference type="EC" id="2.7.11.1"/>
    </reaction>
</comment>
<evidence type="ECO:0000256" key="16">
    <source>
        <dbReference type="ARBA" id="ARBA00047899"/>
    </source>
</evidence>
<keyword evidence="9" id="KW-0677">Repeat</keyword>
<dbReference type="CDD" id="cd14066">
    <property type="entry name" value="STKc_IRAK"/>
    <property type="match status" value="1"/>
</dbReference>
<feature type="signal peptide" evidence="20">
    <location>
        <begin position="1"/>
        <end position="27"/>
    </location>
</feature>
<evidence type="ECO:0000256" key="5">
    <source>
        <dbReference type="ARBA" id="ARBA00022614"/>
    </source>
</evidence>
<dbReference type="InterPro" id="IPR024788">
    <property type="entry name" value="Malectin-like_Carb-bd_dom"/>
</dbReference>
<evidence type="ECO:0000256" key="4">
    <source>
        <dbReference type="ARBA" id="ARBA00022553"/>
    </source>
</evidence>
<evidence type="ECO:0000313" key="22">
    <source>
        <dbReference type="EMBL" id="KAJ9692186.1"/>
    </source>
</evidence>
<evidence type="ECO:0000256" key="6">
    <source>
        <dbReference type="ARBA" id="ARBA00022679"/>
    </source>
</evidence>
<evidence type="ECO:0000259" key="21">
    <source>
        <dbReference type="PROSITE" id="PS50011"/>
    </source>
</evidence>
<gene>
    <name evidence="22" type="ORF">PVL29_011315</name>
</gene>
<dbReference type="Gene3D" id="3.80.10.10">
    <property type="entry name" value="Ribonuclease Inhibitor"/>
    <property type="match status" value="1"/>
</dbReference>
<evidence type="ECO:0000256" key="2">
    <source>
        <dbReference type="ARBA" id="ARBA00012513"/>
    </source>
</evidence>
<feature type="chain" id="PRO_5041389969" description="non-specific serine/threonine protein kinase" evidence="20">
    <location>
        <begin position="28"/>
        <end position="897"/>
    </location>
</feature>
<evidence type="ECO:0000256" key="3">
    <source>
        <dbReference type="ARBA" id="ARBA00022527"/>
    </source>
</evidence>
<evidence type="ECO:0000256" key="10">
    <source>
        <dbReference type="ARBA" id="ARBA00022741"/>
    </source>
</evidence>
<keyword evidence="5" id="KW-0433">Leucine-rich repeat</keyword>
<dbReference type="InterPro" id="IPR011009">
    <property type="entry name" value="Kinase-like_dom_sf"/>
</dbReference>
<keyword evidence="10 18" id="KW-0547">Nucleotide-binding</keyword>
<evidence type="ECO:0000256" key="14">
    <source>
        <dbReference type="ARBA" id="ARBA00023136"/>
    </source>
</evidence>
<dbReference type="InterPro" id="IPR001611">
    <property type="entry name" value="Leu-rich_rpt"/>
</dbReference>
<name>A0AA39DPD9_VITRO</name>
<keyword evidence="3" id="KW-0723">Serine/threonine-protein kinase</keyword>
<dbReference type="PANTHER" id="PTHR45631">
    <property type="entry name" value="OS07G0107800 PROTEIN-RELATED"/>
    <property type="match status" value="1"/>
</dbReference>
<dbReference type="FunFam" id="1.10.510.10:FF:000146">
    <property type="entry name" value="LRR receptor-like serine/threonine-protein kinase IOS1"/>
    <property type="match status" value="1"/>
</dbReference>
<dbReference type="EC" id="2.7.11.1" evidence="2"/>
<dbReference type="PROSITE" id="PS50011">
    <property type="entry name" value="PROTEIN_KINASE_DOM"/>
    <property type="match status" value="1"/>
</dbReference>
<comment type="subcellular location">
    <subcellularLocation>
        <location evidence="1">Membrane</location>
        <topology evidence="1">Single-pass membrane protein</topology>
    </subcellularLocation>
</comment>
<keyword evidence="15" id="KW-0675">Receptor</keyword>
<dbReference type="Pfam" id="PF13855">
    <property type="entry name" value="LRR_8"/>
    <property type="match status" value="1"/>
</dbReference>
<evidence type="ECO:0000256" key="15">
    <source>
        <dbReference type="ARBA" id="ARBA00023170"/>
    </source>
</evidence>
<dbReference type="InterPro" id="IPR032675">
    <property type="entry name" value="LRR_dom_sf"/>
</dbReference>
<evidence type="ECO:0000256" key="20">
    <source>
        <dbReference type="SAM" id="SignalP"/>
    </source>
</evidence>
<dbReference type="Pfam" id="PF12819">
    <property type="entry name" value="Malectin_like"/>
    <property type="match status" value="1"/>
</dbReference>
<evidence type="ECO:0000256" key="17">
    <source>
        <dbReference type="ARBA" id="ARBA00048679"/>
    </source>
</evidence>
<dbReference type="Gene3D" id="3.30.200.20">
    <property type="entry name" value="Phosphorylase Kinase, domain 1"/>
    <property type="match status" value="1"/>
</dbReference>